<evidence type="ECO:0000259" key="9">
    <source>
        <dbReference type="Pfam" id="PF01773"/>
    </source>
</evidence>
<dbReference type="WBParaSite" id="maker-uti_cns_0000002-snap-gene-1.28-mRNA-1">
    <property type="protein sequence ID" value="maker-uti_cns_0000002-snap-gene-1.28-mRNA-1"/>
    <property type="gene ID" value="maker-uti_cns_0000002-snap-gene-1.28"/>
</dbReference>
<accession>A0A1I8FTM6</accession>
<evidence type="ECO:0000256" key="1">
    <source>
        <dbReference type="ARBA" id="ARBA00004651"/>
    </source>
</evidence>
<feature type="transmembrane region" description="Helical" evidence="8">
    <location>
        <begin position="1032"/>
        <end position="1051"/>
    </location>
</feature>
<evidence type="ECO:0000256" key="3">
    <source>
        <dbReference type="ARBA" id="ARBA00022475"/>
    </source>
</evidence>
<dbReference type="GO" id="GO:0005886">
    <property type="term" value="C:plasma membrane"/>
    <property type="evidence" value="ECO:0007669"/>
    <property type="project" value="UniProtKB-SubCell"/>
</dbReference>
<evidence type="ECO:0000313" key="13">
    <source>
        <dbReference type="WBParaSite" id="maker-uti_cns_0000002-snap-gene-1.28-mRNA-1"/>
    </source>
</evidence>
<feature type="transmembrane region" description="Helical" evidence="8">
    <location>
        <begin position="275"/>
        <end position="299"/>
    </location>
</feature>
<feature type="domain" description="Nucleoside transporter/FeoB GTPase Gate" evidence="11">
    <location>
        <begin position="331"/>
        <end position="429"/>
    </location>
</feature>
<evidence type="ECO:0000256" key="4">
    <source>
        <dbReference type="ARBA" id="ARBA00022692"/>
    </source>
</evidence>
<dbReference type="Pfam" id="PF01773">
    <property type="entry name" value="Nucleos_tra2_N"/>
    <property type="match status" value="2"/>
</dbReference>
<feature type="transmembrane region" description="Helical" evidence="8">
    <location>
        <begin position="523"/>
        <end position="543"/>
    </location>
</feature>
<evidence type="ECO:0000256" key="8">
    <source>
        <dbReference type="SAM" id="Phobius"/>
    </source>
</evidence>
<feature type="transmembrane region" description="Helical" evidence="8">
    <location>
        <begin position="743"/>
        <end position="762"/>
    </location>
</feature>
<feature type="domain" description="Concentrative nucleoside transporter C-terminal" evidence="10">
    <location>
        <begin position="434"/>
        <end position="678"/>
    </location>
</feature>
<evidence type="ECO:0000256" key="7">
    <source>
        <dbReference type="SAM" id="MobiDB-lite"/>
    </source>
</evidence>
<feature type="transmembrane region" description="Helical" evidence="8">
    <location>
        <begin position="247"/>
        <end position="263"/>
    </location>
</feature>
<feature type="transmembrane region" description="Helical" evidence="8">
    <location>
        <begin position="334"/>
        <end position="359"/>
    </location>
</feature>
<dbReference type="InterPro" id="IPR011642">
    <property type="entry name" value="Gate_dom"/>
</dbReference>
<feature type="transmembrane region" description="Helical" evidence="8">
    <location>
        <begin position="216"/>
        <end position="241"/>
    </location>
</feature>
<dbReference type="PANTHER" id="PTHR10590:SF4">
    <property type="entry name" value="SOLUTE CARRIER FAMILY 28 MEMBER 3"/>
    <property type="match status" value="1"/>
</dbReference>
<dbReference type="InterPro" id="IPR008276">
    <property type="entry name" value="C_nuclsd_transpt"/>
</dbReference>
<feature type="domain" description="Concentrative nucleoside transporter N-terminal" evidence="9">
    <location>
        <begin position="682"/>
        <end position="737"/>
    </location>
</feature>
<feature type="transmembrane region" description="Helical" evidence="8">
    <location>
        <begin position="689"/>
        <end position="708"/>
    </location>
</feature>
<keyword evidence="12" id="KW-1185">Reference proteome</keyword>
<evidence type="ECO:0000259" key="10">
    <source>
        <dbReference type="Pfam" id="PF07662"/>
    </source>
</evidence>
<feature type="transmembrane region" description="Helical" evidence="8">
    <location>
        <begin position="175"/>
        <end position="195"/>
    </location>
</feature>
<evidence type="ECO:0000313" key="12">
    <source>
        <dbReference type="Proteomes" id="UP000095280"/>
    </source>
</evidence>
<keyword evidence="6 8" id="KW-0472">Membrane</keyword>
<dbReference type="InterPro" id="IPR011657">
    <property type="entry name" value="CNT_C_dom"/>
</dbReference>
<feature type="transmembrane region" description="Helical" evidence="8">
    <location>
        <begin position="138"/>
        <end position="163"/>
    </location>
</feature>
<feature type="domain" description="Nucleoside transporter/FeoB GTPase Gate" evidence="11">
    <location>
        <begin position="746"/>
        <end position="843"/>
    </location>
</feature>
<feature type="transmembrane region" description="Helical" evidence="8">
    <location>
        <begin position="478"/>
        <end position="511"/>
    </location>
</feature>
<feature type="region of interest" description="Disordered" evidence="7">
    <location>
        <begin position="1"/>
        <end position="24"/>
    </location>
</feature>
<protein>
    <submittedName>
        <fullName evidence="13">Sodium/nucleoside cotransporter</fullName>
    </submittedName>
</protein>
<feature type="domain" description="Concentrative nucleoside transporter C-terminal" evidence="10">
    <location>
        <begin position="848"/>
        <end position="1048"/>
    </location>
</feature>
<dbReference type="GO" id="GO:0005415">
    <property type="term" value="F:nucleoside:sodium symporter activity"/>
    <property type="evidence" value="ECO:0007669"/>
    <property type="project" value="TreeGrafter"/>
</dbReference>
<evidence type="ECO:0000256" key="5">
    <source>
        <dbReference type="ARBA" id="ARBA00022989"/>
    </source>
</evidence>
<feature type="transmembrane region" description="Helical" evidence="8">
    <location>
        <begin position="663"/>
        <end position="682"/>
    </location>
</feature>
<dbReference type="PANTHER" id="PTHR10590">
    <property type="entry name" value="SODIUM/NUCLEOSIDE COTRANSPORTER"/>
    <property type="match status" value="1"/>
</dbReference>
<dbReference type="InterPro" id="IPR002668">
    <property type="entry name" value="CNT_N_dom"/>
</dbReference>
<feature type="transmembrane region" description="Helical" evidence="8">
    <location>
        <begin position="409"/>
        <end position="428"/>
    </location>
</feature>
<keyword evidence="4 8" id="KW-0812">Transmembrane</keyword>
<dbReference type="AlphaFoldDB" id="A0A1I8FTM6"/>
<organism evidence="12 13">
    <name type="scientific">Macrostomum lignano</name>
    <dbReference type="NCBI Taxonomy" id="282301"/>
    <lineage>
        <taxon>Eukaryota</taxon>
        <taxon>Metazoa</taxon>
        <taxon>Spiralia</taxon>
        <taxon>Lophotrochozoa</taxon>
        <taxon>Platyhelminthes</taxon>
        <taxon>Rhabditophora</taxon>
        <taxon>Macrostomorpha</taxon>
        <taxon>Macrostomida</taxon>
        <taxon>Macrostomidae</taxon>
        <taxon>Macrostomum</taxon>
    </lineage>
</organism>
<dbReference type="Proteomes" id="UP000095280">
    <property type="component" value="Unplaced"/>
</dbReference>
<comment type="similarity">
    <text evidence="2">Belongs to the concentrative nucleoside transporter (CNT) (TC 2.A.41) family.</text>
</comment>
<keyword evidence="5 8" id="KW-1133">Transmembrane helix</keyword>
<comment type="subcellular location">
    <subcellularLocation>
        <location evidence="1">Cell membrane</location>
        <topology evidence="1">Multi-pass membrane protein</topology>
    </subcellularLocation>
</comment>
<proteinExistence type="inferred from homology"/>
<feature type="domain" description="Concentrative nucleoside transporter N-terminal" evidence="9">
    <location>
        <begin position="251"/>
        <end position="323"/>
    </location>
</feature>
<feature type="transmembrane region" description="Helical" evidence="8">
    <location>
        <begin position="622"/>
        <end position="643"/>
    </location>
</feature>
<evidence type="ECO:0000256" key="6">
    <source>
        <dbReference type="ARBA" id="ARBA00023136"/>
    </source>
</evidence>
<dbReference type="Pfam" id="PF07670">
    <property type="entry name" value="Gate"/>
    <property type="match status" value="2"/>
</dbReference>
<feature type="compositionally biased region" description="Basic residues" evidence="7">
    <location>
        <begin position="1"/>
        <end position="10"/>
    </location>
</feature>
<keyword evidence="3" id="KW-1003">Cell membrane</keyword>
<name>A0A1I8FTM6_9PLAT</name>
<feature type="transmembrane region" description="Helical" evidence="8">
    <location>
        <begin position="824"/>
        <end position="842"/>
    </location>
</feature>
<evidence type="ECO:0000259" key="11">
    <source>
        <dbReference type="Pfam" id="PF07670"/>
    </source>
</evidence>
<evidence type="ECO:0000256" key="2">
    <source>
        <dbReference type="ARBA" id="ARBA00009033"/>
    </source>
</evidence>
<feature type="transmembrane region" description="Helical" evidence="8">
    <location>
        <begin position="993"/>
        <end position="1020"/>
    </location>
</feature>
<dbReference type="Pfam" id="PF07662">
    <property type="entry name" value="Nucleos_tra2_C"/>
    <property type="match status" value="2"/>
</dbReference>
<sequence length="1060" mass="114205">AKRQQRRPRCHQATGARNWKPDGRIPYSNAAMSGHIANSKAFENVTIPVDAASCATANTVELQLAVLKDPAAEATTGAKGGNEVTEKVHEQAELDLDAHEDFEELPPRDDCWHRLCVRLLCSAEGAAHRKRLVGIAKWLTAAAAALAFLAYLAYCSFLLATRFRGTPEAEQSIRLLWVSALAILLAVVSWAPRCCGPSLERAAAQLKQLRSRYDRLFQLASTFWWVPEAFIAASFLVWMAVQNPANITSACGLLLLLLLSLAVSAHPERVNWKPVLGGILIQLVFAVLILRTRAGFLFFNFLGDRTSEFLEHCAAGSKFLFGGDYEHHFFAFKILPIIVFFSSVLTVLFHLGALQAVICRIGAFMQTVMGTTAAESMVASANIFVGQTEAPLMVRPFLPLMTKSEIHSVMTSGFATIAGGVLAAYISMGVPARHLLSASVMSAPAALAVSKLVYPETRKSRTRVEDVRRLKLARYRGIVEAAGAGAIASLSVIGAIAANLIAFVSILAFINSTITWLGYRAGLSFPLTFEFVLSFLFWPLALVMGVPPRDCRQVAELIGIKTFLNEFIAYQRLGDIKKNYNALSAAMGNLTEVEHSWSGTDVVFPSLNLTLPGGVLFEDKSFVIATYSLCGFSNLGSMGILIGALTAMAPSRRADIAHCGPRALVAGSIACFITACIAELGFQVNFRPVAGGVVLQLIFAALILRTSWGYSLFNFLGDRAAEFIAHCQQGSKFVFGETYQEHFIAFAVLPIEIYFSAVITVLFHQGILRAVICNVGIVLQFILDCTAAESMVASANIFVGLAEAAMMVRPFLPLMTKSELHSVMTSGLATIAGGVMAAYISMGVPARHLLSASVMSAPAALAVSKLVYPETRKSRTRVEDVRRLKLARYGGIVEAAGAGAIASLSVIGAIAANLIAFVSILAFINSTVTWLGYRAGLSFPLTFEFVLSFLFWPLALVMGVPPRDCRQVAELIGIKTFLNEFIAYQRLSESVVIATYSLCGFSNLGSMGILIGALTAMAPSRRADIAHCGPRALIAGSIACFITACVAGLFVTDADLVMNF</sequence>
<reference evidence="13" key="1">
    <citation type="submission" date="2016-11" db="UniProtKB">
        <authorList>
            <consortium name="WormBaseParasite"/>
        </authorList>
    </citation>
    <scope>IDENTIFICATION</scope>
</reference>